<evidence type="ECO:0000256" key="2">
    <source>
        <dbReference type="ARBA" id="ARBA00022491"/>
    </source>
</evidence>
<dbReference type="Proteomes" id="UP000800235">
    <property type="component" value="Unassembled WGS sequence"/>
</dbReference>
<keyword evidence="2" id="KW-0678">Repressor</keyword>
<sequence>MSNWGQRRGLPPLNPLNTRDHPPSSSSSSLAQRTGAATTQGQSNSTNSPSRTFSPTSYSGPSSLPPSSRQEGSRASSISSVSSPFSPSVGAQQPSTSQLLSSSRIRTIPSSTGSQQASSVAASALQGATSSGSGGGGLRLARASPSLSQSSDIGSPQNTSTPTSAPYSDSTHRVSSLVSAQISLLFTRVSQEKDQTKREQEERKIIELVAQNGMEVFSKFFRRLLSQNATYLFGGSSFGPEPSSFHMLQVEMQKIRQDPEQAKKIAESLDTSEGDTYRDFDVSTFMERCKLDPVSKSMLALALKTASKPDLKTKADAILSNNLQHLLMSILNPTIETGDDLPPSYLASLLDRLLQNPPRIWNDESQSNLNFAIRARYEKLNQPVPSEVLSTLQIAELTNPTNTLVKLIQKTGEKATSSLESCKDMLASAGAGDISYAQVASALLFMVITQNRAYNPSVFVNALRDHRAGKRLDWQDVVHSLDREDLTISKQQFLALYGALLPLAQEYENFDIQLLWGGQWQQLETQLSFVIAFLSCSSEELDASAIPRLRKAFTLEEFDDANEDVKKYATQAVRHPLVSLDATTALFNMIFQSQDTYKHAINLGIPEAVINPHTDFFVVAAAAVPQPWGGLQDQAFKQLFTPFLQKRLPGASFVFHGLWKRDTNWLATKLIEAYTAEPSNLTFIFDHAMEHDWLGPLTGINNEFGVDLASYAHSKGKIDFEAWLQHAYQAIPNIFPGALANFIEGKAQQDLTTQKDPSIPLGSVMLSVRTVFSFLTFLQSHLPEESLTSILRTCIQAYPRLINYGEGFDEIIDLNSMNGNSMSSDADAAMQEHFKMLYNKESEVRELVTSLRHYKHSEEPAEQELFACMIAGLFDEYNCFSEYPDDALATTAVLFGNIINYQLLSRIALQAGLSMVLEALQNSTSREDKMYKFGVQALKETRQRLSEWPSFCERLITLPDLNGTEIWAVINNVVKENRNVQTNGDTTNGTVNGTIDTEDDDRTLPFASLRADSPLHSDLEIPEEATQDTVLFALNNISERNLDDKFQDIKEAITNQHHQWFAKLLTEDRAKSQPNFHELYLNLLILFDDRSLWEEVIRATIAVVVRLLNADSTATTQQDRVNIKNLGTWLGHLTLARDKPIKHRNISFVDLLIEGNKTNRIVTVISFTCQVLKAGAPCSKTFMPPNPWTLEITSVLLEFYNEIEIKLQTRFEIELLCKALDIADMKSIEPSNVVRQSLIPQFDDGYGASIPELEGFADLSLATLNRQTALRAGLSERFSPSAIASTLPDLSTRLYYPPAASNNLVTTEQTRQVFLQAAQSAINEIIFPVVERSVTIAAISASQLVTKDFATEADENQFRTAAHSMVKALAGSLALVTCREPLRMSMSNNVRALARNLPGENLAEGVILMFVNENIDVVCKVVEEAAEKQSVAIIEEHIVQGIQVRQHHALNNPSDQFEYPNPHKFAFLMPEPFKPSATADGLRPEQLAIYEGFGPSRALTNHAASASQDRQQLPDVMQSFEPTLPNFPTPSEMPAVPKQSNQQRSQQLGLRSGLGPQLNGFSEPLATVQDMVAEIFALTKESQEERMKDLSPSNPVRESYENLLNHMDNLHGPARGDIALLAAEEALKCIFVAAQTDFEIEIMVRLVADCASLSVSTAQKIWQWLATFDDERFMHNSRITVALLTHGLIEMSRIDAILARAFQLRKPVAMQFLEELMEAVLLSEYPVALRADLARSIEALSELVTEEPDNQIGKELLDRLWAPPVDQSITPGNQSEENQYIFSEWVAFAGNKNGGKLSVAFIRQLHQQGFLKDPDSTFAFFRACLEYSLLVFDQELSFHGTLENAYTPIDALAQLVVSMILYQGDPEGEVKPPKGVHLENVLAVIALIQCHHFQQRGEEANQKIFFRLFSGILCEVHNCAALVDDHDEIMIVFGKLLLAIQPAYIPGFSFAWLSLVSHRIFLSSMLKMSAQEQGWDMYLRLMEIALTHTGSLAESRELTMPARRFYCAVLKIVLVLHHDFPEFLTENHIRLCNSVSSTCAQLKNLVLSAFPTTIPELPDPFSHGFKVDRLEDIRRDPVVRADFVEPLSTAGIRTAVDDLLQSTGQSSRQIKDICQVLSITKNRAALLHALVLYIGTRALTAAGSKGPTFNKNTPYAQLIQTLARALPTAARYELIGAIVNQLRYPNSHTHYFSYTLLDMFGLPSNEPVAVQIQEQIARTLLERLIVFRPHPWGLLITILELYKNPKYDFFKLPFVQVSEELWNLPALQARGGGYV</sequence>
<reference evidence="13" key="1">
    <citation type="journal article" date="2020" name="Stud. Mycol.">
        <title>101 Dothideomycetes genomes: a test case for predicting lifestyles and emergence of pathogens.</title>
        <authorList>
            <person name="Haridas S."/>
            <person name="Albert R."/>
            <person name="Binder M."/>
            <person name="Bloem J."/>
            <person name="Labutti K."/>
            <person name="Salamov A."/>
            <person name="Andreopoulos B."/>
            <person name="Baker S."/>
            <person name="Barry K."/>
            <person name="Bills G."/>
            <person name="Bluhm B."/>
            <person name="Cannon C."/>
            <person name="Castanera R."/>
            <person name="Culley D."/>
            <person name="Daum C."/>
            <person name="Ezra D."/>
            <person name="Gonzalez J."/>
            <person name="Henrissat B."/>
            <person name="Kuo A."/>
            <person name="Liang C."/>
            <person name="Lipzen A."/>
            <person name="Lutzoni F."/>
            <person name="Magnuson J."/>
            <person name="Mondo S."/>
            <person name="Nolan M."/>
            <person name="Ohm R."/>
            <person name="Pangilinan J."/>
            <person name="Park H.-J."/>
            <person name="Ramirez L."/>
            <person name="Alfaro M."/>
            <person name="Sun H."/>
            <person name="Tritt A."/>
            <person name="Yoshinaga Y."/>
            <person name="Zwiers L.-H."/>
            <person name="Turgeon B."/>
            <person name="Goodwin S."/>
            <person name="Spatafora J."/>
            <person name="Crous P."/>
            <person name="Grigoriev I."/>
        </authorList>
    </citation>
    <scope>NUCLEOTIDE SEQUENCE</scope>
    <source>
        <strain evidence="13">CBS 130266</strain>
    </source>
</reference>
<dbReference type="GO" id="GO:0030015">
    <property type="term" value="C:CCR4-NOT core complex"/>
    <property type="evidence" value="ECO:0007669"/>
    <property type="project" value="InterPro"/>
</dbReference>
<dbReference type="Gene3D" id="1.25.40.790">
    <property type="match status" value="1"/>
</dbReference>
<dbReference type="Gene3D" id="1.25.40.180">
    <property type="match status" value="1"/>
</dbReference>
<feature type="region of interest" description="Disordered" evidence="6">
    <location>
        <begin position="1522"/>
        <end position="1556"/>
    </location>
</feature>
<evidence type="ECO:0000256" key="5">
    <source>
        <dbReference type="ARBA" id="ARBA00023242"/>
    </source>
</evidence>
<dbReference type="Pfam" id="PF04054">
    <property type="entry name" value="Not1"/>
    <property type="match status" value="1"/>
</dbReference>
<evidence type="ECO:0000256" key="1">
    <source>
        <dbReference type="ARBA" id="ARBA00004123"/>
    </source>
</evidence>
<feature type="compositionally biased region" description="Polar residues" evidence="6">
    <location>
        <begin position="1538"/>
        <end position="1549"/>
    </location>
</feature>
<evidence type="ECO:0000313" key="14">
    <source>
        <dbReference type="Proteomes" id="UP000800235"/>
    </source>
</evidence>
<protein>
    <submittedName>
        <fullName evidence="13">Not1-domain-containing protein</fullName>
    </submittedName>
</protein>
<evidence type="ECO:0000259" key="8">
    <source>
        <dbReference type="Pfam" id="PF12842"/>
    </source>
</evidence>
<feature type="compositionally biased region" description="Polar residues" evidence="6">
    <location>
        <begin position="145"/>
        <end position="172"/>
    </location>
</feature>
<comment type="subcellular location">
    <subcellularLocation>
        <location evidence="1">Nucleus</location>
    </subcellularLocation>
</comment>
<organism evidence="13 14">
    <name type="scientific">Tothia fuscella</name>
    <dbReference type="NCBI Taxonomy" id="1048955"/>
    <lineage>
        <taxon>Eukaryota</taxon>
        <taxon>Fungi</taxon>
        <taxon>Dikarya</taxon>
        <taxon>Ascomycota</taxon>
        <taxon>Pezizomycotina</taxon>
        <taxon>Dothideomycetes</taxon>
        <taxon>Pleosporomycetidae</taxon>
        <taxon>Venturiales</taxon>
        <taxon>Cylindrosympodiaceae</taxon>
        <taxon>Tothia</taxon>
    </lineage>
</organism>
<dbReference type="Pfam" id="PF16415">
    <property type="entry name" value="CNOT1_CAF1_bind"/>
    <property type="match status" value="1"/>
</dbReference>
<dbReference type="EMBL" id="MU007024">
    <property type="protein sequence ID" value="KAF2432802.1"/>
    <property type="molecule type" value="Genomic_DNA"/>
</dbReference>
<dbReference type="Pfam" id="PF16418">
    <property type="entry name" value="CNOT1_HEAT"/>
    <property type="match status" value="1"/>
</dbReference>
<feature type="domain" description="CCR4-NOT transcription complex subunit 1 CAF1-binding" evidence="9">
    <location>
        <begin position="1020"/>
        <end position="1237"/>
    </location>
</feature>
<dbReference type="Gene3D" id="1.25.40.840">
    <property type="entry name" value="CCR4-NOT transcription complex subunit 1 TTP binding domain"/>
    <property type="match status" value="1"/>
</dbReference>
<comment type="caution">
    <text evidence="13">The sequence shown here is derived from an EMBL/GenBank/DDBJ whole genome shotgun (WGS) entry which is preliminary data.</text>
</comment>
<evidence type="ECO:0000256" key="3">
    <source>
        <dbReference type="ARBA" id="ARBA00023015"/>
    </source>
</evidence>
<keyword evidence="14" id="KW-1185">Reference proteome</keyword>
<dbReference type="GO" id="GO:0060090">
    <property type="term" value="F:molecular adaptor activity"/>
    <property type="evidence" value="ECO:0007669"/>
    <property type="project" value="TreeGrafter"/>
</dbReference>
<dbReference type="InterPro" id="IPR032194">
    <property type="entry name" value="CNOT1_HEAT"/>
</dbReference>
<dbReference type="InterPro" id="IPR032191">
    <property type="entry name" value="CNOT1_CAF1_bind"/>
</dbReference>
<evidence type="ECO:0000256" key="4">
    <source>
        <dbReference type="ARBA" id="ARBA00023163"/>
    </source>
</evidence>
<dbReference type="GO" id="GO:0005634">
    <property type="term" value="C:nucleus"/>
    <property type="evidence" value="ECO:0007669"/>
    <property type="project" value="UniProtKB-SubCell"/>
</dbReference>
<dbReference type="Pfam" id="PF25097">
    <property type="entry name" value="ARM_Cnot1"/>
    <property type="match status" value="1"/>
</dbReference>
<evidence type="ECO:0000259" key="10">
    <source>
        <dbReference type="Pfam" id="PF16417"/>
    </source>
</evidence>
<feature type="domain" description="CCR4-NOT transcription complex subunit 1" evidence="8">
    <location>
        <begin position="1310"/>
        <end position="1448"/>
    </location>
</feature>
<dbReference type="Gene3D" id="1.25.40.800">
    <property type="match status" value="1"/>
</dbReference>
<dbReference type="GO" id="GO:0017148">
    <property type="term" value="P:negative regulation of translation"/>
    <property type="evidence" value="ECO:0007669"/>
    <property type="project" value="InterPro"/>
</dbReference>
<evidence type="ECO:0000259" key="7">
    <source>
        <dbReference type="Pfam" id="PF04054"/>
    </source>
</evidence>
<feature type="region of interest" description="Disordered" evidence="6">
    <location>
        <begin position="1"/>
        <end position="172"/>
    </location>
</feature>
<dbReference type="InterPro" id="IPR024557">
    <property type="entry name" value="CNOT1_dom_4"/>
</dbReference>
<feature type="compositionally biased region" description="Polar residues" evidence="6">
    <location>
        <begin position="30"/>
        <end position="53"/>
    </location>
</feature>
<dbReference type="GO" id="GO:0000288">
    <property type="term" value="P:nuclear-transcribed mRNA catabolic process, deadenylation-dependent decay"/>
    <property type="evidence" value="ECO:0007669"/>
    <property type="project" value="TreeGrafter"/>
</dbReference>
<dbReference type="InterPro" id="IPR032193">
    <property type="entry name" value="CNOT1_TTP_bind"/>
</dbReference>
<keyword evidence="5" id="KW-0539">Nucleus</keyword>
<dbReference type="InterPro" id="IPR055454">
    <property type="entry name" value="CNOT1-like_NOT1_connector"/>
</dbReference>
<dbReference type="InterPro" id="IPR040398">
    <property type="entry name" value="Not1"/>
</dbReference>
<feature type="domain" description="CCR4-Not complex component Not1 C-terminal" evidence="7">
    <location>
        <begin position="1913"/>
        <end position="2262"/>
    </location>
</feature>
<keyword evidence="3" id="KW-0805">Transcription regulation</keyword>
<evidence type="ECO:0000259" key="12">
    <source>
        <dbReference type="Pfam" id="PF25097"/>
    </source>
</evidence>
<dbReference type="CDD" id="cd20710">
    <property type="entry name" value="NOT1_connector"/>
    <property type="match status" value="1"/>
</dbReference>
<dbReference type="Pfam" id="PF16417">
    <property type="entry name" value="CNOT1_TTP_bind"/>
    <property type="match status" value="1"/>
</dbReference>
<proteinExistence type="predicted"/>
<feature type="domain" description="CCR4-NOT transcription complex subunit 1 TTP binding" evidence="10">
    <location>
        <begin position="813"/>
        <end position="976"/>
    </location>
</feature>
<feature type="domain" description="CCR4-NOT transcription complex subunit 1 HEAT repeat" evidence="11">
    <location>
        <begin position="634"/>
        <end position="779"/>
    </location>
</feature>
<evidence type="ECO:0000313" key="13">
    <source>
        <dbReference type="EMBL" id="KAF2432802.1"/>
    </source>
</evidence>
<keyword evidence="4" id="KW-0804">Transcription</keyword>
<dbReference type="Pfam" id="PF12842">
    <property type="entry name" value="DUF3819"/>
    <property type="match status" value="1"/>
</dbReference>
<dbReference type="OrthoDB" id="1933107at2759"/>
<accession>A0A9P4U1C8</accession>
<name>A0A9P4U1C8_9PEZI</name>
<evidence type="ECO:0000259" key="9">
    <source>
        <dbReference type="Pfam" id="PF16415"/>
    </source>
</evidence>
<feature type="compositionally biased region" description="Low complexity" evidence="6">
    <location>
        <begin position="54"/>
        <end position="131"/>
    </location>
</feature>
<evidence type="ECO:0000256" key="6">
    <source>
        <dbReference type="SAM" id="MobiDB-lite"/>
    </source>
</evidence>
<dbReference type="PANTHER" id="PTHR13162">
    <property type="entry name" value="CCR4-NOT TRANSCRIPTION COMPLEX"/>
    <property type="match status" value="1"/>
</dbReference>
<dbReference type="InterPro" id="IPR007196">
    <property type="entry name" value="CCR4-Not_Not1_C"/>
</dbReference>
<dbReference type="InterPro" id="IPR038535">
    <property type="entry name" value="CNOT1_TTP_bind_sf"/>
</dbReference>
<evidence type="ECO:0000259" key="11">
    <source>
        <dbReference type="Pfam" id="PF16418"/>
    </source>
</evidence>
<gene>
    <name evidence="13" type="ORF">EJ08DRAFT_658798</name>
</gene>
<feature type="domain" description="CCR4-NOT transcription complex subunit 1-like NOT1 connector" evidence="12">
    <location>
        <begin position="1654"/>
        <end position="1750"/>
    </location>
</feature>
<dbReference type="PANTHER" id="PTHR13162:SF8">
    <property type="entry name" value="CCR4-NOT TRANSCRIPTION COMPLEX SUBUNIT 1"/>
    <property type="match status" value="1"/>
</dbReference>
<dbReference type="GO" id="GO:0000932">
    <property type="term" value="C:P-body"/>
    <property type="evidence" value="ECO:0007669"/>
    <property type="project" value="TreeGrafter"/>
</dbReference>